<comment type="cofactor">
    <cofactor evidence="9">
        <name>Zn(2+)</name>
        <dbReference type="ChEBI" id="CHEBI:29105"/>
    </cofactor>
    <text evidence="9">Binds 1 zinc ion per subunit.</text>
</comment>
<reference evidence="10 11" key="1">
    <citation type="submission" date="2019-07" db="EMBL/GenBank/DDBJ databases">
        <title>Whole genome shotgun sequence of Acetobacter nitrogenifigens NBRC 105050.</title>
        <authorList>
            <person name="Hosoyama A."/>
            <person name="Uohara A."/>
            <person name="Ohji S."/>
            <person name="Ichikawa N."/>
        </authorList>
    </citation>
    <scope>NUCLEOTIDE SEQUENCE [LARGE SCALE GENOMIC DNA]</scope>
    <source>
        <strain evidence="10 11">NBRC 105050</strain>
    </source>
</reference>
<dbReference type="EC" id="3.4.13.22" evidence="9"/>
<feature type="site" description="Transition state stabilizer" evidence="9">
    <location>
        <position position="157"/>
    </location>
</feature>
<evidence type="ECO:0000256" key="2">
    <source>
        <dbReference type="ARBA" id="ARBA00022670"/>
    </source>
</evidence>
<comment type="catalytic activity">
    <reaction evidence="1 9">
        <text>D-alanyl-D-alanine + H2O = 2 D-alanine</text>
        <dbReference type="Rhea" id="RHEA:20661"/>
        <dbReference type="ChEBI" id="CHEBI:15377"/>
        <dbReference type="ChEBI" id="CHEBI:57416"/>
        <dbReference type="ChEBI" id="CHEBI:57822"/>
        <dbReference type="EC" id="3.4.13.22"/>
    </reaction>
</comment>
<evidence type="ECO:0000256" key="6">
    <source>
        <dbReference type="ARBA" id="ARBA00022997"/>
    </source>
</evidence>
<gene>
    <name evidence="9" type="primary">ddpX</name>
    <name evidence="10" type="ORF">ANI02nite_22150</name>
</gene>
<feature type="binding site" evidence="9">
    <location>
        <position position="254"/>
    </location>
    <ligand>
        <name>Zn(2+)</name>
        <dbReference type="ChEBI" id="CHEBI:29105"/>
        <note>catalytic</note>
    </ligand>
</feature>
<dbReference type="STRING" id="1120919.GCA_000429165_01365"/>
<dbReference type="PANTHER" id="PTHR43126:SF1">
    <property type="entry name" value="D-ALANYL-D-ALANINE DIPEPTIDASE"/>
    <property type="match status" value="1"/>
</dbReference>
<evidence type="ECO:0000256" key="3">
    <source>
        <dbReference type="ARBA" id="ARBA00022723"/>
    </source>
</evidence>
<keyword evidence="6 9" id="KW-0224">Dipeptidase</keyword>
<dbReference type="Pfam" id="PF01427">
    <property type="entry name" value="Peptidase_M15"/>
    <property type="match status" value="1"/>
</dbReference>
<dbReference type="InterPro" id="IPR009045">
    <property type="entry name" value="Zn_M74/Hedgehog-like"/>
</dbReference>
<evidence type="ECO:0000256" key="4">
    <source>
        <dbReference type="ARBA" id="ARBA00022801"/>
    </source>
</evidence>
<protein>
    <recommendedName>
        <fullName evidence="9">D-alanyl-D-alanine dipeptidase</fullName>
        <shortName evidence="9">D-Ala-D-Ala dipeptidase</shortName>
        <ecNumber evidence="9">3.4.13.22</ecNumber>
    </recommendedName>
</protein>
<evidence type="ECO:0000313" key="10">
    <source>
        <dbReference type="EMBL" id="GEN60331.1"/>
    </source>
</evidence>
<dbReference type="Gene3D" id="3.30.1380.10">
    <property type="match status" value="1"/>
</dbReference>
<evidence type="ECO:0000256" key="1">
    <source>
        <dbReference type="ARBA" id="ARBA00001362"/>
    </source>
</evidence>
<keyword evidence="3 9" id="KW-0479">Metal-binding</keyword>
<feature type="active site" description="Proton donor/acceptor" evidence="9">
    <location>
        <position position="251"/>
    </location>
</feature>
<dbReference type="PANTHER" id="PTHR43126">
    <property type="entry name" value="D-ALANYL-D-ALANINE DIPEPTIDASE"/>
    <property type="match status" value="1"/>
</dbReference>
<keyword evidence="2 9" id="KW-0645">Protease</keyword>
<dbReference type="AlphaFoldDB" id="A0A511XBU1"/>
<evidence type="ECO:0000256" key="5">
    <source>
        <dbReference type="ARBA" id="ARBA00022833"/>
    </source>
</evidence>
<organism evidence="10 11">
    <name type="scientific">Acetobacter nitrogenifigens DSM 23921 = NBRC 105050</name>
    <dbReference type="NCBI Taxonomy" id="1120919"/>
    <lineage>
        <taxon>Bacteria</taxon>
        <taxon>Pseudomonadati</taxon>
        <taxon>Pseudomonadota</taxon>
        <taxon>Alphaproteobacteria</taxon>
        <taxon>Acetobacterales</taxon>
        <taxon>Acetobacteraceae</taxon>
        <taxon>Acetobacter</taxon>
    </lineage>
</organism>
<feature type="binding site" evidence="9">
    <location>
        <position position="193"/>
    </location>
    <ligand>
        <name>Zn(2+)</name>
        <dbReference type="ChEBI" id="CHEBI:29105"/>
        <note>catalytic</note>
    </ligand>
</feature>
<dbReference type="GO" id="GO:0008270">
    <property type="term" value="F:zinc ion binding"/>
    <property type="evidence" value="ECO:0007669"/>
    <property type="project" value="UniProtKB-UniRule"/>
</dbReference>
<dbReference type="GO" id="GO:0160237">
    <property type="term" value="F:D-Ala-D-Ala dipeptidase activity"/>
    <property type="evidence" value="ECO:0007669"/>
    <property type="project" value="UniProtKB-EC"/>
</dbReference>
<dbReference type="GO" id="GO:0071555">
    <property type="term" value="P:cell wall organization"/>
    <property type="evidence" value="ECO:0007669"/>
    <property type="project" value="UniProtKB-KW"/>
</dbReference>
<dbReference type="GO" id="GO:0006508">
    <property type="term" value="P:proteolysis"/>
    <property type="evidence" value="ECO:0007669"/>
    <property type="project" value="UniProtKB-KW"/>
</dbReference>
<dbReference type="CDD" id="cd14840">
    <property type="entry name" value="D-Ala-D-Ala_dipeptidase_Aad"/>
    <property type="match status" value="1"/>
</dbReference>
<keyword evidence="8" id="KW-0961">Cell wall biogenesis/degradation</keyword>
<evidence type="ECO:0000256" key="7">
    <source>
        <dbReference type="ARBA" id="ARBA00023049"/>
    </source>
</evidence>
<dbReference type="EMBL" id="BJYF01000016">
    <property type="protein sequence ID" value="GEN60331.1"/>
    <property type="molecule type" value="Genomic_DNA"/>
</dbReference>
<comment type="similarity">
    <text evidence="9">Belongs to the peptidase M15D family.</text>
</comment>
<comment type="function">
    <text evidence="9">Catalyzes hydrolysis of the D-alanyl-D-alanine dipeptide.</text>
</comment>
<comment type="caution">
    <text evidence="10">The sequence shown here is derived from an EMBL/GenBank/DDBJ whole genome shotgun (WGS) entry which is preliminary data.</text>
</comment>
<keyword evidence="5 9" id="KW-0862">Zinc</keyword>
<feature type="binding site" evidence="9">
    <location>
        <position position="186"/>
    </location>
    <ligand>
        <name>Zn(2+)</name>
        <dbReference type="ChEBI" id="CHEBI:29105"/>
        <note>catalytic</note>
    </ligand>
</feature>
<evidence type="ECO:0000313" key="11">
    <source>
        <dbReference type="Proteomes" id="UP000321635"/>
    </source>
</evidence>
<sequence length="276" mass="31205">MEPFSYGQAIRRVRAKPGGEERPVVILWKIYMQTIVSKIATGVTAMTMMTAVACAQAAPVFQIQPVKPLATLLPEALRATPPAPRGDERQPDLVELTTLDPDFHLDIRYATSRNILGEPLYSQARAFLERPAAEALVRVLKALRTQGYGLLIFDGYRPWYVTKLFWDATPPDKHMFVADPAQGSVHNRGCAVDLSLYDLKTGQPVEMPSGYDEMTRRAYADYAGGTEAQNAARALLRDAMAREGFTQLPEEWWHFDYRDWRLYPVQNIRFEDIPAK</sequence>
<dbReference type="SUPFAM" id="SSF55166">
    <property type="entry name" value="Hedgehog/DD-peptidase"/>
    <property type="match status" value="1"/>
</dbReference>
<accession>A0A511XBU1</accession>
<dbReference type="GO" id="GO:0008237">
    <property type="term" value="F:metallopeptidase activity"/>
    <property type="evidence" value="ECO:0007669"/>
    <property type="project" value="UniProtKB-KW"/>
</dbReference>
<keyword evidence="11" id="KW-1185">Reference proteome</keyword>
<evidence type="ECO:0000256" key="9">
    <source>
        <dbReference type="HAMAP-Rule" id="MF_01924"/>
    </source>
</evidence>
<dbReference type="InterPro" id="IPR000755">
    <property type="entry name" value="A_A_dipeptidase"/>
</dbReference>
<dbReference type="Proteomes" id="UP000321635">
    <property type="component" value="Unassembled WGS sequence"/>
</dbReference>
<name>A0A511XBU1_9PROT</name>
<keyword evidence="4 9" id="KW-0378">Hydrolase</keyword>
<proteinExistence type="inferred from homology"/>
<dbReference type="HAMAP" id="MF_01924">
    <property type="entry name" value="A_A_dipeptidase"/>
    <property type="match status" value="1"/>
</dbReference>
<keyword evidence="7 9" id="KW-0482">Metalloprotease</keyword>
<evidence type="ECO:0000256" key="8">
    <source>
        <dbReference type="ARBA" id="ARBA00023316"/>
    </source>
</evidence>